<proteinExistence type="predicted"/>
<accession>A0A1Y5RNL0</accession>
<comment type="cofactor">
    <cofactor evidence="1">
        <name>Mg(2+)</name>
        <dbReference type="ChEBI" id="CHEBI:18420"/>
    </cofactor>
</comment>
<evidence type="ECO:0000256" key="1">
    <source>
        <dbReference type="ARBA" id="ARBA00001946"/>
    </source>
</evidence>
<keyword evidence="2" id="KW-0479">Metal-binding</keyword>
<protein>
    <submittedName>
        <fullName evidence="6">Diadenosine hexaphosphate hydrolase</fullName>
        <ecNumber evidence="6">3.6.1.61</ecNumber>
    </submittedName>
</protein>
<keyword evidence="4" id="KW-0460">Magnesium</keyword>
<dbReference type="GO" id="GO:1901909">
    <property type="term" value="P:diadenosine hexaphosphate catabolic process"/>
    <property type="evidence" value="ECO:0007669"/>
    <property type="project" value="TreeGrafter"/>
</dbReference>
<dbReference type="InterPro" id="IPR015797">
    <property type="entry name" value="NUDIX_hydrolase-like_dom_sf"/>
</dbReference>
<evidence type="ECO:0000313" key="7">
    <source>
        <dbReference type="Proteomes" id="UP000193827"/>
    </source>
</evidence>
<dbReference type="CDD" id="cd04666">
    <property type="entry name" value="NUDIX_DIPP2_like_Nudt4"/>
    <property type="match status" value="1"/>
</dbReference>
<evidence type="ECO:0000259" key="5">
    <source>
        <dbReference type="PROSITE" id="PS51462"/>
    </source>
</evidence>
<dbReference type="PANTHER" id="PTHR12629:SF0">
    <property type="entry name" value="DIPHOSPHOINOSITOL-POLYPHOSPHATE DIPHOSPHATASE"/>
    <property type="match status" value="1"/>
</dbReference>
<dbReference type="AlphaFoldDB" id="A0A1Y5RNL0"/>
<dbReference type="GO" id="GO:1901911">
    <property type="term" value="P:adenosine 5'-(hexahydrogen pentaphosphate) catabolic process"/>
    <property type="evidence" value="ECO:0007669"/>
    <property type="project" value="TreeGrafter"/>
</dbReference>
<reference evidence="6 7" key="1">
    <citation type="submission" date="2017-03" db="EMBL/GenBank/DDBJ databases">
        <authorList>
            <person name="Afonso C.L."/>
            <person name="Miller P.J."/>
            <person name="Scott M.A."/>
            <person name="Spackman E."/>
            <person name="Goraichik I."/>
            <person name="Dimitrov K.M."/>
            <person name="Suarez D.L."/>
            <person name="Swayne D.E."/>
        </authorList>
    </citation>
    <scope>NUCLEOTIDE SEQUENCE [LARGE SCALE GENOMIC DNA]</scope>
    <source>
        <strain evidence="6 7">CECT 8287</strain>
    </source>
</reference>
<dbReference type="GO" id="GO:0071543">
    <property type="term" value="P:diphosphoinositol polyphosphate metabolic process"/>
    <property type="evidence" value="ECO:0007669"/>
    <property type="project" value="TreeGrafter"/>
</dbReference>
<dbReference type="OrthoDB" id="7066910at2"/>
<dbReference type="GO" id="GO:0034432">
    <property type="term" value="F:bis(5'-adenosyl)-pentaphosphatase activity"/>
    <property type="evidence" value="ECO:0007669"/>
    <property type="project" value="TreeGrafter"/>
</dbReference>
<dbReference type="GO" id="GO:0046872">
    <property type="term" value="F:metal ion binding"/>
    <property type="evidence" value="ECO:0007669"/>
    <property type="project" value="UniProtKB-KW"/>
</dbReference>
<organism evidence="6 7">
    <name type="scientific">Roseovarius litorisediminis</name>
    <dbReference type="NCBI Taxonomy" id="1312363"/>
    <lineage>
        <taxon>Bacteria</taxon>
        <taxon>Pseudomonadati</taxon>
        <taxon>Pseudomonadota</taxon>
        <taxon>Alphaproteobacteria</taxon>
        <taxon>Rhodobacterales</taxon>
        <taxon>Roseobacteraceae</taxon>
        <taxon>Roseovarius</taxon>
    </lineage>
</organism>
<evidence type="ECO:0000256" key="4">
    <source>
        <dbReference type="ARBA" id="ARBA00022842"/>
    </source>
</evidence>
<sequence length="152" mass="17131">MADGLLKTWTNLVQPLLRRPRQLQVAAICYRENNGKTEVLLITSRGTGRWIVPKGWPIDGLNAPEAALQEAWEEAGVKASVNAAVPVGSFDYEKWVEDGYETPIKAQVFKVRIDDLADTYPEMDERTREWFSPAEAANLVQEPGLQDILRHL</sequence>
<evidence type="ECO:0000256" key="3">
    <source>
        <dbReference type="ARBA" id="ARBA00022801"/>
    </source>
</evidence>
<dbReference type="SUPFAM" id="SSF55811">
    <property type="entry name" value="Nudix"/>
    <property type="match status" value="1"/>
</dbReference>
<dbReference type="InterPro" id="IPR000086">
    <property type="entry name" value="NUDIX_hydrolase_dom"/>
</dbReference>
<feature type="domain" description="Nudix hydrolase" evidence="5">
    <location>
        <begin position="20"/>
        <end position="152"/>
    </location>
</feature>
<dbReference type="GO" id="GO:1901907">
    <property type="term" value="P:diadenosine pentaphosphate catabolic process"/>
    <property type="evidence" value="ECO:0007669"/>
    <property type="project" value="TreeGrafter"/>
</dbReference>
<keyword evidence="3 6" id="KW-0378">Hydrolase</keyword>
<dbReference type="PROSITE" id="PS51462">
    <property type="entry name" value="NUDIX"/>
    <property type="match status" value="1"/>
</dbReference>
<dbReference type="GO" id="GO:0008486">
    <property type="term" value="F:diphosphoinositol-polyphosphate diphosphatase activity"/>
    <property type="evidence" value="ECO:0007669"/>
    <property type="project" value="TreeGrafter"/>
</dbReference>
<dbReference type="InterPro" id="IPR047198">
    <property type="entry name" value="DDP-like_NUDIX"/>
</dbReference>
<keyword evidence="7" id="KW-1185">Reference proteome</keyword>
<dbReference type="Pfam" id="PF00293">
    <property type="entry name" value="NUDIX"/>
    <property type="match status" value="1"/>
</dbReference>
<dbReference type="EMBL" id="FWFL01000002">
    <property type="protein sequence ID" value="SLN21809.1"/>
    <property type="molecule type" value="Genomic_DNA"/>
</dbReference>
<dbReference type="GO" id="GO:0000298">
    <property type="term" value="F:endopolyphosphatase activity"/>
    <property type="evidence" value="ECO:0007669"/>
    <property type="project" value="TreeGrafter"/>
</dbReference>
<dbReference type="GO" id="GO:0034431">
    <property type="term" value="F:bis(5'-adenosyl)-hexaphosphatase activity"/>
    <property type="evidence" value="ECO:0007669"/>
    <property type="project" value="TreeGrafter"/>
</dbReference>
<evidence type="ECO:0000256" key="2">
    <source>
        <dbReference type="ARBA" id="ARBA00022723"/>
    </source>
</evidence>
<dbReference type="RefSeq" id="WP_085891185.1">
    <property type="nucleotide sequence ID" value="NZ_FWFL01000002.1"/>
</dbReference>
<dbReference type="Gene3D" id="3.90.79.10">
    <property type="entry name" value="Nucleoside Triphosphate Pyrophosphohydrolase"/>
    <property type="match status" value="1"/>
</dbReference>
<name>A0A1Y5RNL0_9RHOB</name>
<dbReference type="PANTHER" id="PTHR12629">
    <property type="entry name" value="DIPHOSPHOINOSITOL POLYPHOSPHATE PHOSPHOHYDROLASE"/>
    <property type="match status" value="1"/>
</dbReference>
<gene>
    <name evidence="6" type="primary">ndx1</name>
    <name evidence="6" type="ORF">PEL8287_00935</name>
</gene>
<dbReference type="Proteomes" id="UP000193827">
    <property type="component" value="Unassembled WGS sequence"/>
</dbReference>
<evidence type="ECO:0000313" key="6">
    <source>
        <dbReference type="EMBL" id="SLN21809.1"/>
    </source>
</evidence>
<dbReference type="EC" id="3.6.1.61" evidence="6"/>
<dbReference type="GO" id="GO:0005737">
    <property type="term" value="C:cytoplasm"/>
    <property type="evidence" value="ECO:0007669"/>
    <property type="project" value="TreeGrafter"/>
</dbReference>